<feature type="domain" description="F5/8 type C" evidence="3">
    <location>
        <begin position="11"/>
        <end position="155"/>
    </location>
</feature>
<sequence length="253" mass="28204">MSTVPAGSVACLANALLNLRSSTDHNADHGAKNSVLNFTNSKETNRFDGSEAWCASINDKNQFIVAGSLVVSDFVAISTQGRGEFDQWVTSYKIRYSFDNVTWVDYNNGQVFNGNTDRSTVVTHVFPQPIRARSISIHPVTWNSHISLRWELYTKPAVSNFVQIGHTCIGDRTLNSGNGVREAIRNVQFGRSFGKVPMVSLTTTHIDEATDNNQLRYRIEAINITATGFDVKFTTWVNNLIYDISIDYIAVEN</sequence>
<dbReference type="InterPro" id="IPR000421">
    <property type="entry name" value="FA58C"/>
</dbReference>
<dbReference type="GO" id="GO:0046871">
    <property type="term" value="F:N-acetylgalactosamine binding"/>
    <property type="evidence" value="ECO:0000318"/>
    <property type="project" value="GO_Central"/>
</dbReference>
<dbReference type="InterPro" id="IPR037221">
    <property type="entry name" value="H-type_lectin_dom_sf"/>
</dbReference>
<dbReference type="eggNOG" id="KOG2649">
    <property type="taxonomic scope" value="Eukaryota"/>
</dbReference>
<dbReference type="PROSITE" id="PS01285">
    <property type="entry name" value="FA58C_1"/>
    <property type="match status" value="1"/>
</dbReference>
<dbReference type="EMBL" id="GL871232">
    <property type="protein sequence ID" value="EGC31757.1"/>
    <property type="molecule type" value="Genomic_DNA"/>
</dbReference>
<evidence type="ECO:0000256" key="2">
    <source>
        <dbReference type="ARBA" id="ARBA00022889"/>
    </source>
</evidence>
<dbReference type="RefSeq" id="XP_003291708.1">
    <property type="nucleotide sequence ID" value="XM_003291660.1"/>
</dbReference>
<dbReference type="InParanoid" id="F0ZWC2"/>
<dbReference type="FunCoup" id="F0ZWC2">
    <property type="interactions" value="3"/>
</dbReference>
<dbReference type="InterPro" id="IPR008979">
    <property type="entry name" value="Galactose-bd-like_sf"/>
</dbReference>
<dbReference type="GO" id="GO:0098609">
    <property type="term" value="P:cell-cell adhesion"/>
    <property type="evidence" value="ECO:0000318"/>
    <property type="project" value="GO_Central"/>
</dbReference>
<keyword evidence="1" id="KW-0430">Lectin</keyword>
<proteinExistence type="predicted"/>
<dbReference type="Gene3D" id="2.60.40.2080">
    <property type="match status" value="1"/>
</dbReference>
<dbReference type="GO" id="GO:0098636">
    <property type="term" value="C:protein complex involved in cell adhesion"/>
    <property type="evidence" value="ECO:0000318"/>
    <property type="project" value="GO_Central"/>
</dbReference>
<dbReference type="AlphaFoldDB" id="F0ZWC2"/>
<dbReference type="PANTHER" id="PTHR46938:SF2">
    <property type="entry name" value="DISCOIDIN-2"/>
    <property type="match status" value="1"/>
</dbReference>
<dbReference type="OMA" id="AVPCIAN"/>
<dbReference type="Proteomes" id="UP000001064">
    <property type="component" value="Unassembled WGS sequence"/>
</dbReference>
<name>F0ZWC2_DICPU</name>
<evidence type="ECO:0000256" key="1">
    <source>
        <dbReference type="ARBA" id="ARBA00022734"/>
    </source>
</evidence>
<dbReference type="PROSITE" id="PS50022">
    <property type="entry name" value="FA58C_3"/>
    <property type="match status" value="1"/>
</dbReference>
<dbReference type="GO" id="GO:0030247">
    <property type="term" value="F:polysaccharide binding"/>
    <property type="evidence" value="ECO:0000318"/>
    <property type="project" value="GO_Central"/>
</dbReference>
<evidence type="ECO:0000313" key="5">
    <source>
        <dbReference type="Proteomes" id="UP000001064"/>
    </source>
</evidence>
<dbReference type="OrthoDB" id="5985199at2759"/>
<dbReference type="GO" id="GO:0007010">
    <property type="term" value="P:cytoskeleton organization"/>
    <property type="evidence" value="ECO:0007669"/>
    <property type="project" value="UniProtKB-ARBA"/>
</dbReference>
<dbReference type="GO" id="GO:0009986">
    <property type="term" value="C:cell surface"/>
    <property type="evidence" value="ECO:0000318"/>
    <property type="project" value="GO_Central"/>
</dbReference>
<dbReference type="CDD" id="cd00057">
    <property type="entry name" value="FA58C"/>
    <property type="match status" value="1"/>
</dbReference>
<dbReference type="GO" id="GO:0005737">
    <property type="term" value="C:cytoplasm"/>
    <property type="evidence" value="ECO:0007669"/>
    <property type="project" value="UniProtKB-ARBA"/>
</dbReference>
<evidence type="ECO:0000313" key="4">
    <source>
        <dbReference type="EMBL" id="EGC31757.1"/>
    </source>
</evidence>
<dbReference type="FunFam" id="2.60.120.260:FF:000016">
    <property type="entry name" value="Contactin-associated protein-like 4 isoform 1"/>
    <property type="match status" value="1"/>
</dbReference>
<dbReference type="SMART" id="SM00231">
    <property type="entry name" value="FA58C"/>
    <property type="match status" value="1"/>
</dbReference>
<gene>
    <name evidence="4" type="ORF">DICPUDRAFT_57504</name>
</gene>
<accession>F0ZWC2</accession>
<dbReference type="InterPro" id="IPR052487">
    <property type="entry name" value="Galactose-binding_lectin"/>
</dbReference>
<evidence type="ECO:0000259" key="3">
    <source>
        <dbReference type="PROSITE" id="PS50022"/>
    </source>
</evidence>
<keyword evidence="5" id="KW-1185">Reference proteome</keyword>
<dbReference type="Pfam" id="PF00754">
    <property type="entry name" value="F5_F8_type_C"/>
    <property type="match status" value="1"/>
</dbReference>
<dbReference type="KEGG" id="dpp:DICPUDRAFT_57504"/>
<dbReference type="SUPFAM" id="SSF49785">
    <property type="entry name" value="Galactose-binding domain-like"/>
    <property type="match status" value="1"/>
</dbReference>
<reference evidence="5" key="1">
    <citation type="journal article" date="2011" name="Genome Biol.">
        <title>Comparative genomics of the social amoebae Dictyostelium discoideum and Dictyostelium purpureum.</title>
        <authorList>
            <consortium name="US DOE Joint Genome Institute (JGI-PGF)"/>
            <person name="Sucgang R."/>
            <person name="Kuo A."/>
            <person name="Tian X."/>
            <person name="Salerno W."/>
            <person name="Parikh A."/>
            <person name="Feasley C.L."/>
            <person name="Dalin E."/>
            <person name="Tu H."/>
            <person name="Huang E."/>
            <person name="Barry K."/>
            <person name="Lindquist E."/>
            <person name="Shapiro H."/>
            <person name="Bruce D."/>
            <person name="Schmutz J."/>
            <person name="Salamov A."/>
            <person name="Fey P."/>
            <person name="Gaudet P."/>
            <person name="Anjard C."/>
            <person name="Babu M.M."/>
            <person name="Basu S."/>
            <person name="Bushmanova Y."/>
            <person name="van der Wel H."/>
            <person name="Katoh-Kurasawa M."/>
            <person name="Dinh C."/>
            <person name="Coutinho P.M."/>
            <person name="Saito T."/>
            <person name="Elias M."/>
            <person name="Schaap P."/>
            <person name="Kay R.R."/>
            <person name="Henrissat B."/>
            <person name="Eichinger L."/>
            <person name="Rivero F."/>
            <person name="Putnam N.H."/>
            <person name="West C.M."/>
            <person name="Loomis W.F."/>
            <person name="Chisholm R.L."/>
            <person name="Shaulsky G."/>
            <person name="Strassmann J.E."/>
            <person name="Queller D.C."/>
            <person name="Kuspa A."/>
            <person name="Grigoriev I.V."/>
        </authorList>
    </citation>
    <scope>NUCLEOTIDE SEQUENCE [LARGE SCALE GENOMIC DNA]</scope>
    <source>
        <strain evidence="5">QSDP1</strain>
    </source>
</reference>
<dbReference type="Pfam" id="PF09458">
    <property type="entry name" value="H_lectin"/>
    <property type="match status" value="1"/>
</dbReference>
<protein>
    <recommendedName>
        <fullName evidence="3">F5/8 type C domain-containing protein</fullName>
    </recommendedName>
</protein>
<dbReference type="GO" id="GO:0070492">
    <property type="term" value="F:oligosaccharide binding"/>
    <property type="evidence" value="ECO:0000318"/>
    <property type="project" value="GO_Central"/>
</dbReference>
<keyword evidence="2" id="KW-0130">Cell adhesion</keyword>
<dbReference type="FunFam" id="2.60.40.2080:FF:000001">
    <property type="entry name" value="Discoidin-1 subunit A"/>
    <property type="match status" value="1"/>
</dbReference>
<organism evidence="4 5">
    <name type="scientific">Dictyostelium purpureum</name>
    <name type="common">Slime mold</name>
    <dbReference type="NCBI Taxonomy" id="5786"/>
    <lineage>
        <taxon>Eukaryota</taxon>
        <taxon>Amoebozoa</taxon>
        <taxon>Evosea</taxon>
        <taxon>Eumycetozoa</taxon>
        <taxon>Dictyostelia</taxon>
        <taxon>Dictyosteliales</taxon>
        <taxon>Dictyosteliaceae</taxon>
        <taxon>Dictyostelium</taxon>
    </lineage>
</organism>
<dbReference type="GeneID" id="10505456"/>
<dbReference type="InterPro" id="IPR019019">
    <property type="entry name" value="H-type_lectin_domain"/>
</dbReference>
<dbReference type="VEuPathDB" id="AmoebaDB:DICPUDRAFT_57504"/>
<dbReference type="Gene3D" id="2.60.120.260">
    <property type="entry name" value="Galactose-binding domain-like"/>
    <property type="match status" value="1"/>
</dbReference>
<dbReference type="SUPFAM" id="SSF141086">
    <property type="entry name" value="Agglutinin HPA-like"/>
    <property type="match status" value="1"/>
</dbReference>
<dbReference type="PANTHER" id="PTHR46938">
    <property type="entry name" value="DISCOIDIN-1 SUBUNIT A-RELATED-RELATED"/>
    <property type="match status" value="1"/>
</dbReference>